<comment type="similarity">
    <text evidence="1">Belongs to the UPF0065 (bug) family.</text>
</comment>
<dbReference type="Pfam" id="PF03401">
    <property type="entry name" value="TctC"/>
    <property type="match status" value="1"/>
</dbReference>
<dbReference type="EMBL" id="NEVK01000008">
    <property type="protein sequence ID" value="OZI16496.1"/>
    <property type="molecule type" value="Genomic_DNA"/>
</dbReference>
<dbReference type="AlphaFoldDB" id="A0A261QUT4"/>
<dbReference type="SUPFAM" id="SSF53850">
    <property type="entry name" value="Periplasmic binding protein-like II"/>
    <property type="match status" value="1"/>
</dbReference>
<keyword evidence="2" id="KW-0732">Signal</keyword>
<dbReference type="CDD" id="cd07012">
    <property type="entry name" value="PBP2_Bug_TTT"/>
    <property type="match status" value="1"/>
</dbReference>
<evidence type="ECO:0000256" key="1">
    <source>
        <dbReference type="ARBA" id="ARBA00006987"/>
    </source>
</evidence>
<protein>
    <submittedName>
        <fullName evidence="3">ABC transporter substrate-binding protein</fullName>
    </submittedName>
</protein>
<feature type="signal peptide" evidence="2">
    <location>
        <begin position="1"/>
        <end position="25"/>
    </location>
</feature>
<gene>
    <name evidence="3" type="ORF">CAL19_17610</name>
</gene>
<dbReference type="PANTHER" id="PTHR42928">
    <property type="entry name" value="TRICARBOXYLATE-BINDING PROTEIN"/>
    <property type="match status" value="1"/>
</dbReference>
<dbReference type="Gene3D" id="3.40.190.150">
    <property type="entry name" value="Bordetella uptake gene, domain 1"/>
    <property type="match status" value="1"/>
</dbReference>
<dbReference type="RefSeq" id="WP_094797548.1">
    <property type="nucleotide sequence ID" value="NZ_NEVK01000008.1"/>
</dbReference>
<sequence>MKYLFKRIAALVAASAAVAAAPAFAQADYPSRPIRLIVPYNAGGSTDMVARRLAELSEPILGQSIIVENRGGAGATLSSKAMVGASPDGHTLAVILSPTLRMPHIADVGYDPLKDFTYIVALAGYTVGAGVLADSPFKTFDDLVAYAKANPDKITYGTASVGSFSNVMMEETAARHGIKWRHIPFKGESEVIPAVMGGFVDVYAGSTTVLPMVKSGKMRMLVTWGAQRAPQFPDTPTLQEVDGTPPIYAPMGIIGPKGMDPAVVKKLHDVFKQVADTKEFQDALFQFGMQESYMKTEDYASYAAEQFELEGEIVKKLGLAENAKK</sequence>
<name>A0A261QUT4_9BORD</name>
<reference evidence="4" key="1">
    <citation type="submission" date="2017-05" db="EMBL/GenBank/DDBJ databases">
        <title>Complete and WGS of Bordetella genogroups.</title>
        <authorList>
            <person name="Spilker T."/>
            <person name="Lipuma J."/>
        </authorList>
    </citation>
    <scope>NUCLEOTIDE SEQUENCE [LARGE SCALE GENOMIC DNA]</scope>
    <source>
        <strain evidence="4">AU18089</strain>
    </source>
</reference>
<accession>A0A261QUT4</accession>
<organism evidence="3 4">
    <name type="scientific">Bordetella genomosp. 7</name>
    <dbReference type="NCBI Taxonomy" id="1416805"/>
    <lineage>
        <taxon>Bacteria</taxon>
        <taxon>Pseudomonadati</taxon>
        <taxon>Pseudomonadota</taxon>
        <taxon>Betaproteobacteria</taxon>
        <taxon>Burkholderiales</taxon>
        <taxon>Alcaligenaceae</taxon>
        <taxon>Bordetella</taxon>
    </lineage>
</organism>
<dbReference type="InterPro" id="IPR042100">
    <property type="entry name" value="Bug_dom1"/>
</dbReference>
<proteinExistence type="inferred from homology"/>
<evidence type="ECO:0000313" key="4">
    <source>
        <dbReference type="Proteomes" id="UP000216947"/>
    </source>
</evidence>
<evidence type="ECO:0000313" key="3">
    <source>
        <dbReference type="EMBL" id="OZI16496.1"/>
    </source>
</evidence>
<dbReference type="Proteomes" id="UP000216947">
    <property type="component" value="Unassembled WGS sequence"/>
</dbReference>
<dbReference type="InterPro" id="IPR005064">
    <property type="entry name" value="BUG"/>
</dbReference>
<evidence type="ECO:0000256" key="2">
    <source>
        <dbReference type="SAM" id="SignalP"/>
    </source>
</evidence>
<feature type="chain" id="PRO_5012989398" evidence="2">
    <location>
        <begin position="26"/>
        <end position="325"/>
    </location>
</feature>
<dbReference type="PANTHER" id="PTHR42928:SF5">
    <property type="entry name" value="BLR1237 PROTEIN"/>
    <property type="match status" value="1"/>
</dbReference>
<dbReference type="PIRSF" id="PIRSF017082">
    <property type="entry name" value="YflP"/>
    <property type="match status" value="1"/>
</dbReference>
<keyword evidence="4" id="KW-1185">Reference proteome</keyword>
<comment type="caution">
    <text evidence="3">The sequence shown here is derived from an EMBL/GenBank/DDBJ whole genome shotgun (WGS) entry which is preliminary data.</text>
</comment>
<dbReference type="Gene3D" id="3.40.190.10">
    <property type="entry name" value="Periplasmic binding protein-like II"/>
    <property type="match status" value="1"/>
</dbReference>